<dbReference type="PROSITE" id="PS51724">
    <property type="entry name" value="SPOR"/>
    <property type="match status" value="1"/>
</dbReference>
<keyword evidence="3" id="KW-1185">Reference proteome</keyword>
<organism evidence="2 3">
    <name type="scientific">Cognatiluteimonas sedimenti</name>
    <dbReference type="NCBI Taxonomy" id="2927791"/>
    <lineage>
        <taxon>Bacteria</taxon>
        <taxon>Pseudomonadati</taxon>
        <taxon>Pseudomonadota</taxon>
        <taxon>Gammaproteobacteria</taxon>
        <taxon>Lysobacterales</taxon>
        <taxon>Lysobacteraceae</taxon>
        <taxon>Cognatiluteimonas</taxon>
    </lineage>
</organism>
<protein>
    <submittedName>
        <fullName evidence="2">SPOR domain-containing protein</fullName>
    </submittedName>
</protein>
<dbReference type="SUPFAM" id="SSF110997">
    <property type="entry name" value="Sporulation related repeat"/>
    <property type="match status" value="1"/>
</dbReference>
<proteinExistence type="predicted"/>
<accession>A0ABT0A729</accession>
<feature type="domain" description="SPOR" evidence="1">
    <location>
        <begin position="71"/>
        <end position="149"/>
    </location>
</feature>
<dbReference type="RefSeq" id="WP_243322552.1">
    <property type="nucleotide sequence ID" value="NZ_JALGCL010000005.1"/>
</dbReference>
<dbReference type="Proteomes" id="UP001165423">
    <property type="component" value="Unassembled WGS sequence"/>
</dbReference>
<dbReference type="InterPro" id="IPR007730">
    <property type="entry name" value="SPOR-like_dom"/>
</dbReference>
<evidence type="ECO:0000313" key="2">
    <source>
        <dbReference type="EMBL" id="MCJ0826747.1"/>
    </source>
</evidence>
<evidence type="ECO:0000259" key="1">
    <source>
        <dbReference type="PROSITE" id="PS51724"/>
    </source>
</evidence>
<sequence>MLARALIVLLLVLNVGVAAWWALRAAPPAPVAAQPEGVVRLQLLREVPVQQRPKHRPRAPVPAPASAAGDAAAATTQCFSFGPYADVAAAAAARARLQPLVQRIVSRTQPAQARGWRVYLAPMPTRDAAQAMARRIAAAGFSDYFVLHEGTDANAIALGRYGSESAARDRVSALVAAGFPARAEPLVDGDATTWLDIGAAAGFDAARAQAAASATRREPLDCARLP</sequence>
<gene>
    <name evidence="2" type="ORF">MQC88_12425</name>
</gene>
<evidence type="ECO:0000313" key="3">
    <source>
        <dbReference type="Proteomes" id="UP001165423"/>
    </source>
</evidence>
<dbReference type="InterPro" id="IPR036680">
    <property type="entry name" value="SPOR-like_sf"/>
</dbReference>
<dbReference type="EMBL" id="JALGCL010000005">
    <property type="protein sequence ID" value="MCJ0826747.1"/>
    <property type="molecule type" value="Genomic_DNA"/>
</dbReference>
<name>A0ABT0A729_9GAMM</name>
<reference evidence="2 3" key="1">
    <citation type="submission" date="2022-03" db="EMBL/GenBank/DDBJ databases">
        <title>Luteimonas soily sp. nov., a novel bacterium isolated from the soil.</title>
        <authorList>
            <person name="Zhang X."/>
        </authorList>
    </citation>
    <scope>NUCLEOTIDE SEQUENCE [LARGE SCALE GENOMIC DNA]</scope>
    <source>
        <strain evidence="2 3">50</strain>
    </source>
</reference>
<dbReference type="Pfam" id="PF05036">
    <property type="entry name" value="SPOR"/>
    <property type="match status" value="1"/>
</dbReference>
<comment type="caution">
    <text evidence="2">The sequence shown here is derived from an EMBL/GenBank/DDBJ whole genome shotgun (WGS) entry which is preliminary data.</text>
</comment>